<keyword evidence="3" id="KW-0862">Zinc</keyword>
<evidence type="ECO:0000313" key="7">
    <source>
        <dbReference type="EMBL" id="RDW94466.1"/>
    </source>
</evidence>
<feature type="compositionally biased region" description="Polar residues" evidence="5">
    <location>
        <begin position="151"/>
        <end position="171"/>
    </location>
</feature>
<feature type="region of interest" description="Disordered" evidence="5">
    <location>
        <begin position="97"/>
        <end position="171"/>
    </location>
</feature>
<evidence type="ECO:0000259" key="6">
    <source>
        <dbReference type="PROSITE" id="PS50089"/>
    </source>
</evidence>
<accession>A0A3D8T7D7</accession>
<dbReference type="InterPro" id="IPR001841">
    <property type="entry name" value="Znf_RING"/>
</dbReference>
<feature type="domain" description="RING-type" evidence="6">
    <location>
        <begin position="34"/>
        <end position="77"/>
    </location>
</feature>
<evidence type="ECO:0000256" key="4">
    <source>
        <dbReference type="PROSITE-ProRule" id="PRU00175"/>
    </source>
</evidence>
<keyword evidence="2 4" id="KW-0863">Zinc-finger</keyword>
<name>A0A3D8T7D7_9HELO</name>
<evidence type="ECO:0000313" key="8">
    <source>
        <dbReference type="Proteomes" id="UP000256328"/>
    </source>
</evidence>
<dbReference type="EMBL" id="PDLN01000001">
    <property type="protein sequence ID" value="RDW94466.1"/>
    <property type="molecule type" value="Genomic_DNA"/>
</dbReference>
<evidence type="ECO:0000256" key="2">
    <source>
        <dbReference type="ARBA" id="ARBA00022771"/>
    </source>
</evidence>
<organism evidence="7 8">
    <name type="scientific">Coleophoma crateriformis</name>
    <dbReference type="NCBI Taxonomy" id="565419"/>
    <lineage>
        <taxon>Eukaryota</taxon>
        <taxon>Fungi</taxon>
        <taxon>Dikarya</taxon>
        <taxon>Ascomycota</taxon>
        <taxon>Pezizomycotina</taxon>
        <taxon>Leotiomycetes</taxon>
        <taxon>Helotiales</taxon>
        <taxon>Dermateaceae</taxon>
        <taxon>Coleophoma</taxon>
    </lineage>
</organism>
<keyword evidence="1" id="KW-0479">Metal-binding</keyword>
<keyword evidence="8" id="KW-1185">Reference proteome</keyword>
<feature type="compositionally biased region" description="Acidic residues" evidence="5">
    <location>
        <begin position="122"/>
        <end position="146"/>
    </location>
</feature>
<dbReference type="InterPro" id="IPR018957">
    <property type="entry name" value="Znf_C3HC4_RING-type"/>
</dbReference>
<dbReference type="GO" id="GO:0008270">
    <property type="term" value="F:zinc ion binding"/>
    <property type="evidence" value="ECO:0007669"/>
    <property type="project" value="UniProtKB-KW"/>
</dbReference>
<gene>
    <name evidence="7" type="ORF">BP5796_00229</name>
</gene>
<dbReference type="OrthoDB" id="6270329at2759"/>
<evidence type="ECO:0000256" key="3">
    <source>
        <dbReference type="ARBA" id="ARBA00022833"/>
    </source>
</evidence>
<evidence type="ECO:0000256" key="5">
    <source>
        <dbReference type="SAM" id="MobiDB-lite"/>
    </source>
</evidence>
<dbReference type="Pfam" id="PF00097">
    <property type="entry name" value="zf-C3HC4"/>
    <property type="match status" value="1"/>
</dbReference>
<dbReference type="AlphaFoldDB" id="A0A3D8T7D7"/>
<feature type="compositionally biased region" description="Basic and acidic residues" evidence="5">
    <location>
        <begin position="112"/>
        <end position="121"/>
    </location>
</feature>
<comment type="caution">
    <text evidence="7">The sequence shown here is derived from an EMBL/GenBank/DDBJ whole genome shotgun (WGS) entry which is preliminary data.</text>
</comment>
<reference evidence="7 8" key="1">
    <citation type="journal article" date="2018" name="IMA Fungus">
        <title>IMA Genome-F 9: Draft genome sequence of Annulohypoxylon stygium, Aspergillus mulundensis, Berkeleyomyces basicola (syn. Thielaviopsis basicola), Ceratocystis smalleyi, two Cercospora beticola strains, Coleophoma cylindrospora, Fusarium fracticaudum, Phialophora cf. hyalina, and Morchella septimelata.</title>
        <authorList>
            <person name="Wingfield B.D."/>
            <person name="Bills G.F."/>
            <person name="Dong Y."/>
            <person name="Huang W."/>
            <person name="Nel W.J."/>
            <person name="Swalarsk-Parry B.S."/>
            <person name="Vaghefi N."/>
            <person name="Wilken P.M."/>
            <person name="An Z."/>
            <person name="de Beer Z.W."/>
            <person name="De Vos L."/>
            <person name="Chen L."/>
            <person name="Duong T.A."/>
            <person name="Gao Y."/>
            <person name="Hammerbacher A."/>
            <person name="Kikkert J.R."/>
            <person name="Li Y."/>
            <person name="Li H."/>
            <person name="Li K."/>
            <person name="Li Q."/>
            <person name="Liu X."/>
            <person name="Ma X."/>
            <person name="Naidoo K."/>
            <person name="Pethybridge S.J."/>
            <person name="Sun J."/>
            <person name="Steenkamp E.T."/>
            <person name="van der Nest M.A."/>
            <person name="van Wyk S."/>
            <person name="Wingfield M.J."/>
            <person name="Xiong C."/>
            <person name="Yue Q."/>
            <person name="Zhang X."/>
        </authorList>
    </citation>
    <scope>NUCLEOTIDE SEQUENCE [LARGE SCALE GENOMIC DNA]</scope>
    <source>
        <strain evidence="7 8">BP5796</strain>
    </source>
</reference>
<sequence length="171" mass="19351">MSEFYTNHSSCNAALSGPAQDSQTQISDSKTETCAIFLEVLSEPALIVPCNHVFDYSCIEKCIQEPHRGRGKCPLCRKEMTHIQPCRLEGAEYSTNDRMDVNSIQPRGETPIQEHPEFYIHEDDDFSEEEDEDDNDDNDDNADENDPLCKSLTQPPLQAYTPSPSQTQLTY</sequence>
<dbReference type="InterPro" id="IPR013083">
    <property type="entry name" value="Znf_RING/FYVE/PHD"/>
</dbReference>
<dbReference type="Gene3D" id="3.30.40.10">
    <property type="entry name" value="Zinc/RING finger domain, C3HC4 (zinc finger)"/>
    <property type="match status" value="1"/>
</dbReference>
<dbReference type="Proteomes" id="UP000256328">
    <property type="component" value="Unassembled WGS sequence"/>
</dbReference>
<dbReference type="PROSITE" id="PS50089">
    <property type="entry name" value="ZF_RING_2"/>
    <property type="match status" value="1"/>
</dbReference>
<evidence type="ECO:0000256" key="1">
    <source>
        <dbReference type="ARBA" id="ARBA00022723"/>
    </source>
</evidence>
<protein>
    <recommendedName>
        <fullName evidence="6">RING-type domain-containing protein</fullName>
    </recommendedName>
</protein>
<proteinExistence type="predicted"/>
<dbReference type="SUPFAM" id="SSF57850">
    <property type="entry name" value="RING/U-box"/>
    <property type="match status" value="1"/>
</dbReference>